<dbReference type="CDD" id="cd07993">
    <property type="entry name" value="LPLAT_DHAPAT-like"/>
    <property type="match status" value="1"/>
</dbReference>
<evidence type="ECO:0000256" key="6">
    <source>
        <dbReference type="ARBA" id="ARBA00013432"/>
    </source>
</evidence>
<dbReference type="InterPro" id="IPR045520">
    <property type="entry name" value="GPAT/DHAPAT_C"/>
</dbReference>
<protein>
    <recommendedName>
        <fullName evidence="6 14">Glycerol-3-phosphate acyltransferase</fullName>
        <shortName evidence="14">GPAT</shortName>
        <ecNumber evidence="5 14">2.3.1.15</ecNumber>
    </recommendedName>
</protein>
<comment type="pathway">
    <text evidence="3">Lipid metabolism.</text>
</comment>
<feature type="short sequence motif" description="HXXXXD motif" evidence="14">
    <location>
        <begin position="323"/>
        <end position="328"/>
    </location>
</feature>
<keyword evidence="10 14" id="KW-0594">Phospholipid biosynthesis</keyword>
<organism evidence="16 17">
    <name type="scientific">Dokdonella soli</name>
    <dbReference type="NCBI Taxonomy" id="529810"/>
    <lineage>
        <taxon>Bacteria</taxon>
        <taxon>Pseudomonadati</taxon>
        <taxon>Pseudomonadota</taxon>
        <taxon>Gammaproteobacteria</taxon>
        <taxon>Lysobacterales</taxon>
        <taxon>Rhodanobacteraceae</taxon>
        <taxon>Dokdonella</taxon>
    </lineage>
</organism>
<keyword evidence="17" id="KW-1185">Reference proteome</keyword>
<reference evidence="16 17" key="1">
    <citation type="journal article" date="2019" name="Int. J. Syst. Evol. Microbiol.">
        <title>The Global Catalogue of Microorganisms (GCM) 10K type strain sequencing project: providing services to taxonomists for standard genome sequencing and annotation.</title>
        <authorList>
            <consortium name="The Broad Institute Genomics Platform"/>
            <consortium name="The Broad Institute Genome Sequencing Center for Infectious Disease"/>
            <person name="Wu L."/>
            <person name="Ma J."/>
        </authorList>
    </citation>
    <scope>NUCLEOTIDE SEQUENCE [LARGE SCALE GENOMIC DNA]</scope>
    <source>
        <strain evidence="16 17">JCM 15421</strain>
    </source>
</reference>
<comment type="similarity">
    <text evidence="4 14">Belongs to the GPAT/DAPAT family.</text>
</comment>
<dbReference type="PANTHER" id="PTHR12563:SF17">
    <property type="entry name" value="DIHYDROXYACETONE PHOSPHATE ACYLTRANSFERASE"/>
    <property type="match status" value="1"/>
</dbReference>
<evidence type="ECO:0000256" key="2">
    <source>
        <dbReference type="ARBA" id="ARBA00004765"/>
    </source>
</evidence>
<dbReference type="Pfam" id="PF19277">
    <property type="entry name" value="GPAT_C"/>
    <property type="match status" value="1"/>
</dbReference>
<dbReference type="PIRSF" id="PIRSF000437">
    <property type="entry name" value="GPAT_DHAPAT"/>
    <property type="match status" value="1"/>
</dbReference>
<evidence type="ECO:0000256" key="4">
    <source>
        <dbReference type="ARBA" id="ARBA00007937"/>
    </source>
</evidence>
<evidence type="ECO:0000256" key="10">
    <source>
        <dbReference type="ARBA" id="ARBA00023209"/>
    </source>
</evidence>
<dbReference type="InterPro" id="IPR022284">
    <property type="entry name" value="GPAT/DHAPAT"/>
</dbReference>
<dbReference type="NCBIfam" id="NF003441">
    <property type="entry name" value="PRK04974.1"/>
    <property type="match status" value="1"/>
</dbReference>
<keyword evidence="9 14" id="KW-0472">Membrane</keyword>
<evidence type="ECO:0000256" key="7">
    <source>
        <dbReference type="ARBA" id="ARBA00022475"/>
    </source>
</evidence>
<dbReference type="SMART" id="SM00563">
    <property type="entry name" value="PlsC"/>
    <property type="match status" value="1"/>
</dbReference>
<accession>A0ABN1IG77</accession>
<evidence type="ECO:0000256" key="1">
    <source>
        <dbReference type="ARBA" id="ARBA00004413"/>
    </source>
</evidence>
<evidence type="ECO:0000256" key="9">
    <source>
        <dbReference type="ARBA" id="ARBA00023136"/>
    </source>
</evidence>
<comment type="domain">
    <text evidence="14">The HXXXXD motif is essential for acyltransferase activity and may constitute the binding site for the phosphate moiety of the glycerol-3-phosphate.</text>
</comment>
<comment type="caution">
    <text evidence="16">The sequence shown here is derived from an EMBL/GenBank/DDBJ whole genome shotgun (WGS) entry which is preliminary data.</text>
</comment>
<evidence type="ECO:0000313" key="16">
    <source>
        <dbReference type="EMBL" id="GAA0712639.1"/>
    </source>
</evidence>
<proteinExistence type="inferred from homology"/>
<comment type="pathway">
    <text evidence="2 14">Phospholipid metabolism; CDP-diacylglycerol biosynthesis; CDP-diacylglycerol from sn-glycerol 3-phosphate: step 1/3.</text>
</comment>
<keyword evidence="7 14" id="KW-1003">Cell membrane</keyword>
<comment type="subcellular location">
    <subcellularLocation>
        <location evidence="1 14">Cell membrane</location>
        <topology evidence="1 14">Peripheral membrane protein</topology>
        <orientation evidence="1 14">Cytoplasmic side</orientation>
    </subcellularLocation>
</comment>
<dbReference type="Proteomes" id="UP001501523">
    <property type="component" value="Unassembled WGS sequence"/>
</dbReference>
<evidence type="ECO:0000256" key="11">
    <source>
        <dbReference type="ARBA" id="ARBA00023264"/>
    </source>
</evidence>
<evidence type="ECO:0000256" key="12">
    <source>
        <dbReference type="ARBA" id="ARBA00023315"/>
    </source>
</evidence>
<keyword evidence="14" id="KW-0444">Lipid biosynthesis</keyword>
<evidence type="ECO:0000256" key="5">
    <source>
        <dbReference type="ARBA" id="ARBA00013113"/>
    </source>
</evidence>
<dbReference type="InterPro" id="IPR002123">
    <property type="entry name" value="Plipid/glycerol_acylTrfase"/>
</dbReference>
<sequence>MNDSLPAPRTAAAAQAPVWLDALGALLRPWLRIHRTPEDARALLPDDARPTVYVIERYGLSDTLILEQACREAGLPSPYAAADRLPIKRRRAVVALSRRPRLFGRRPHPTRSETLSLLADVVRAAPDQDAPEKDVRLVPVSIFVGRAPARESGWFSVLFSENWVVVGRFRRLLALALNGRDTHVQFAAPVSLREVIADQADAERGVRKLQRILRAHFRRIRATVIGPDLSHRRTLIDGVINAAPVQNAISASASKEGNGRDAAVSKARAFAWEIAADQSPLVVRSASFLLTGLWDKIYNGVRMHHFDKLRAIAPGHEIIYVPCHRSTIDDLLLPYLLYRNGLTAPHIAAGVNLNLPVMGSLLRRGGAFFLRRSFNDPLYSTVFREYMSQLFARGVSLEYFIEGGRSRTGRTLSPRGGLLSMTLRSFLRESHRPVVFQPVYIGYEKIIEGDSYIGELSGKPKEKESWLGLFRSLRALRQNFGSVAVNFGEPLFLASLLDEVEPGWRETIHDPEVKPSWLKGAVDTLAERILVNINRAADVNPINLLAVALLATPKHAMAEADLIAQLELCKALLTELPYSDRITLTPLAPAEIIAYGEKMQWINRVAHPLGDVLSVDDKQGVLLSYFRNNVVHLFATAAWVACCFLNNRRLARASILRLGRLVYPFVQAELFLPWSEDEFAEHIQRTLDFFITQGLLEADADGRIIERGPGQSDPAFRLRALARTLLPAIERYYIGLALLVKNGPGTLSSGELENLCYLTAQRLSLLHELNAPEFFDKSLFRGFIHKLRERRVVWADANGKLDFDPELQTVAYDARVILSREIRHGILKLTPEKQAELGQVAMEPSTVESGRRVR</sequence>
<keyword evidence="11 14" id="KW-1208">Phospholipid metabolism</keyword>
<dbReference type="PIRSF" id="PIRSF500064">
    <property type="entry name" value="GPAT"/>
    <property type="match status" value="1"/>
</dbReference>
<evidence type="ECO:0000256" key="8">
    <source>
        <dbReference type="ARBA" id="ARBA00022679"/>
    </source>
</evidence>
<name>A0ABN1IG77_9GAMM</name>
<gene>
    <name evidence="14 16" type="primary">plsB</name>
    <name evidence="16" type="ORF">GCM10009105_15400</name>
</gene>
<dbReference type="PANTHER" id="PTHR12563">
    <property type="entry name" value="GLYCEROL-3-PHOSPHATE ACYLTRANSFERASE"/>
    <property type="match status" value="1"/>
</dbReference>
<feature type="domain" description="Phospholipid/glycerol acyltransferase" evidence="15">
    <location>
        <begin position="318"/>
        <end position="444"/>
    </location>
</feature>
<dbReference type="Pfam" id="PF01553">
    <property type="entry name" value="Acyltransferase"/>
    <property type="match status" value="1"/>
</dbReference>
<comment type="catalytic activity">
    <reaction evidence="13 14">
        <text>sn-glycerol 3-phosphate + an acyl-CoA = a 1-acyl-sn-glycero-3-phosphate + CoA</text>
        <dbReference type="Rhea" id="RHEA:15325"/>
        <dbReference type="ChEBI" id="CHEBI:57287"/>
        <dbReference type="ChEBI" id="CHEBI:57597"/>
        <dbReference type="ChEBI" id="CHEBI:57970"/>
        <dbReference type="ChEBI" id="CHEBI:58342"/>
        <dbReference type="EC" id="2.3.1.15"/>
    </reaction>
</comment>
<dbReference type="RefSeq" id="WP_343789010.1">
    <property type="nucleotide sequence ID" value="NZ_BAAAEU010000006.1"/>
</dbReference>
<dbReference type="EC" id="2.3.1.15" evidence="5 14"/>
<evidence type="ECO:0000313" key="17">
    <source>
        <dbReference type="Proteomes" id="UP001501523"/>
    </source>
</evidence>
<dbReference type="SUPFAM" id="SSF69593">
    <property type="entry name" value="Glycerol-3-phosphate (1)-acyltransferase"/>
    <property type="match status" value="1"/>
</dbReference>
<dbReference type="HAMAP" id="MF_00393">
    <property type="entry name" value="Glyc3P_acyltrans"/>
    <property type="match status" value="1"/>
</dbReference>
<evidence type="ECO:0000256" key="3">
    <source>
        <dbReference type="ARBA" id="ARBA00005189"/>
    </source>
</evidence>
<keyword evidence="8 14" id="KW-0808">Transferase</keyword>
<keyword evidence="12 14" id="KW-0012">Acyltransferase</keyword>
<evidence type="ECO:0000259" key="15">
    <source>
        <dbReference type="SMART" id="SM00563"/>
    </source>
</evidence>
<dbReference type="EMBL" id="BAAAEU010000006">
    <property type="protein sequence ID" value="GAA0712639.1"/>
    <property type="molecule type" value="Genomic_DNA"/>
</dbReference>
<dbReference type="InterPro" id="IPR028354">
    <property type="entry name" value="GPAT_PlsB"/>
</dbReference>
<dbReference type="InterPro" id="IPR041728">
    <property type="entry name" value="GPAT/DHAPAT_LPLAT"/>
</dbReference>
<dbReference type="NCBIfam" id="TIGR03703">
    <property type="entry name" value="plsB"/>
    <property type="match status" value="1"/>
</dbReference>
<evidence type="ECO:0000256" key="13">
    <source>
        <dbReference type="ARBA" id="ARBA00048427"/>
    </source>
</evidence>
<keyword evidence="14" id="KW-0443">Lipid metabolism</keyword>
<evidence type="ECO:0000256" key="14">
    <source>
        <dbReference type="HAMAP-Rule" id="MF_00393"/>
    </source>
</evidence>